<dbReference type="GO" id="GO:0004181">
    <property type="term" value="F:metallocarboxypeptidase activity"/>
    <property type="evidence" value="ECO:0007669"/>
    <property type="project" value="InterPro"/>
</dbReference>
<dbReference type="KEGG" id="aab:A4R43_26925"/>
<evidence type="ECO:0000256" key="8">
    <source>
        <dbReference type="ARBA" id="ARBA00022833"/>
    </source>
</evidence>
<comment type="catalytic activity">
    <reaction evidence="10">
        <text>Releases a C-terminal residue, which may be hydrophobic or positively charged.</text>
        <dbReference type="EC" id="3.4.17.18"/>
    </reaction>
</comment>
<keyword evidence="9" id="KW-0482">Metalloprotease</keyword>
<keyword evidence="3 17" id="KW-0121">Carboxypeptidase</keyword>
<sequence>MRKRRSVAAALSAAVLIAAAVAASPSVGAAPDTAAAEAATQLDFYEVLGTNSPQLRTKVSATGVDVVTAGETTTIIGTGADARQLRGLGFKVEKRPGFEQYRASRSADVTTAAADFPAGDEKYHTYAEVVSELQQTVTDHASLAKVSSIGTSYQGRTLPVIKISDNVGTDEAEPEVLFTCNQHAREHLTTEMCLHIVKRFTDNYATDANVKNMVDSKEIWVVPTVNPDGSEYDISGGSYKMWRKNRQGQGTDPNRNWGHRWGCCGGSSGNPASETYRGTAAFSAPEVKAVADFVGTRRVGGVQQIKSHIDFHTYSELVLWPFGYTYADTAPGMTAAEAQKFKSLGQQMAATNGYTPQQASDLYITDGSVNDWMWYAHKILSYTFEMYPKGSNPGFYPPDEVIPAQTARNDKAVDILINAAV</sequence>
<dbReference type="InterPro" id="IPR000834">
    <property type="entry name" value="Peptidase_M14"/>
</dbReference>
<evidence type="ECO:0000256" key="13">
    <source>
        <dbReference type="ARBA" id="ARBA00074273"/>
    </source>
</evidence>
<proteinExistence type="inferred from homology"/>
<comment type="cofactor">
    <cofactor evidence="1">
        <name>Zn(2+)</name>
        <dbReference type="ChEBI" id="CHEBI:29105"/>
    </cofactor>
</comment>
<evidence type="ECO:0000256" key="5">
    <source>
        <dbReference type="ARBA" id="ARBA00022723"/>
    </source>
</evidence>
<dbReference type="EC" id="3.4.17.18" evidence="12"/>
<reference evidence="17 18" key="1">
    <citation type="submission" date="2016-04" db="EMBL/GenBank/DDBJ databases">
        <title>Complete genome sequence and analysis of deep-sea sediment isolate, Amycolatopsis sp. WP1.</title>
        <authorList>
            <person name="Wang H."/>
            <person name="Chen S."/>
            <person name="Wu Q."/>
        </authorList>
    </citation>
    <scope>NUCLEOTIDE SEQUENCE [LARGE SCALE GENOMIC DNA]</scope>
    <source>
        <strain evidence="17 18">WP1</strain>
    </source>
</reference>
<gene>
    <name evidence="17" type="ORF">A4R43_26925</name>
</gene>
<evidence type="ECO:0000256" key="7">
    <source>
        <dbReference type="ARBA" id="ARBA00022801"/>
    </source>
</evidence>
<keyword evidence="4" id="KW-0645">Protease</keyword>
<dbReference type="EMBL" id="CP015163">
    <property type="protein sequence ID" value="AXB45675.1"/>
    <property type="molecule type" value="Genomic_DNA"/>
</dbReference>
<comment type="similarity">
    <text evidence="2 14">Belongs to the peptidase M14 family.</text>
</comment>
<feature type="active site" description="Proton donor/acceptor" evidence="14">
    <location>
        <position position="385"/>
    </location>
</feature>
<evidence type="ECO:0000313" key="17">
    <source>
        <dbReference type="EMBL" id="AXB45675.1"/>
    </source>
</evidence>
<evidence type="ECO:0000259" key="16">
    <source>
        <dbReference type="PROSITE" id="PS52035"/>
    </source>
</evidence>
<evidence type="ECO:0000313" key="18">
    <source>
        <dbReference type="Proteomes" id="UP000250434"/>
    </source>
</evidence>
<dbReference type="PANTHER" id="PTHR11705">
    <property type="entry name" value="PROTEASE FAMILY M14 CARBOXYPEPTIDASE A,B"/>
    <property type="match status" value="1"/>
</dbReference>
<evidence type="ECO:0000256" key="12">
    <source>
        <dbReference type="ARBA" id="ARBA00066554"/>
    </source>
</evidence>
<keyword evidence="6 15" id="KW-0732">Signal</keyword>
<evidence type="ECO:0000256" key="11">
    <source>
        <dbReference type="ARBA" id="ARBA00055464"/>
    </source>
</evidence>
<keyword evidence="7" id="KW-0378">Hydrolase</keyword>
<name>A0A344LCA1_9PSEU</name>
<evidence type="ECO:0000256" key="3">
    <source>
        <dbReference type="ARBA" id="ARBA00022645"/>
    </source>
</evidence>
<organism evidence="17 18">
    <name type="scientific">Amycolatopsis albispora</name>
    <dbReference type="NCBI Taxonomy" id="1804986"/>
    <lineage>
        <taxon>Bacteria</taxon>
        <taxon>Bacillati</taxon>
        <taxon>Actinomycetota</taxon>
        <taxon>Actinomycetes</taxon>
        <taxon>Pseudonocardiales</taxon>
        <taxon>Pseudonocardiaceae</taxon>
        <taxon>Amycolatopsis</taxon>
    </lineage>
</organism>
<dbReference type="Gene3D" id="3.40.630.10">
    <property type="entry name" value="Zn peptidases"/>
    <property type="match status" value="1"/>
</dbReference>
<dbReference type="InterPro" id="IPR057246">
    <property type="entry name" value="CARBOXYPEPT_ZN_1"/>
</dbReference>
<dbReference type="PROSITE" id="PS52035">
    <property type="entry name" value="PEPTIDASE_M14"/>
    <property type="match status" value="1"/>
</dbReference>
<dbReference type="SMART" id="SM00631">
    <property type="entry name" value="Zn_pept"/>
    <property type="match status" value="1"/>
</dbReference>
<keyword evidence="18" id="KW-1185">Reference proteome</keyword>
<dbReference type="GO" id="GO:0008270">
    <property type="term" value="F:zinc ion binding"/>
    <property type="evidence" value="ECO:0007669"/>
    <property type="project" value="InterPro"/>
</dbReference>
<feature type="chain" id="PRO_5016938557" description="Zinc carboxypeptidase" evidence="15">
    <location>
        <begin position="30"/>
        <end position="421"/>
    </location>
</feature>
<feature type="domain" description="Peptidase M14" evidence="16">
    <location>
        <begin position="122"/>
        <end position="420"/>
    </location>
</feature>
<dbReference type="PANTHER" id="PTHR11705:SF143">
    <property type="entry name" value="SLL0236 PROTEIN"/>
    <property type="match status" value="1"/>
</dbReference>
<dbReference type="OrthoDB" id="5240362at2"/>
<dbReference type="SUPFAM" id="SSF53187">
    <property type="entry name" value="Zn-dependent exopeptidases"/>
    <property type="match status" value="1"/>
</dbReference>
<dbReference type="AlphaFoldDB" id="A0A344LCA1"/>
<dbReference type="GO" id="GO:0005615">
    <property type="term" value="C:extracellular space"/>
    <property type="evidence" value="ECO:0007669"/>
    <property type="project" value="TreeGrafter"/>
</dbReference>
<dbReference type="RefSeq" id="WP_113694911.1">
    <property type="nucleotide sequence ID" value="NZ_CP015163.1"/>
</dbReference>
<dbReference type="PROSITE" id="PS00133">
    <property type="entry name" value="CARBOXYPEPT_ZN_2"/>
    <property type="match status" value="1"/>
</dbReference>
<evidence type="ECO:0000256" key="1">
    <source>
        <dbReference type="ARBA" id="ARBA00001947"/>
    </source>
</evidence>
<feature type="signal peptide" evidence="15">
    <location>
        <begin position="1"/>
        <end position="29"/>
    </location>
</feature>
<dbReference type="Proteomes" id="UP000250434">
    <property type="component" value="Chromosome"/>
</dbReference>
<evidence type="ECO:0000256" key="9">
    <source>
        <dbReference type="ARBA" id="ARBA00023049"/>
    </source>
</evidence>
<evidence type="ECO:0000256" key="15">
    <source>
        <dbReference type="SAM" id="SignalP"/>
    </source>
</evidence>
<evidence type="ECO:0000256" key="10">
    <source>
        <dbReference type="ARBA" id="ARBA00050859"/>
    </source>
</evidence>
<dbReference type="Pfam" id="PF00246">
    <property type="entry name" value="Peptidase_M14"/>
    <property type="match status" value="1"/>
</dbReference>
<accession>A0A344LCA1</accession>
<dbReference type="InterPro" id="IPR033810">
    <property type="entry name" value="Carboxypeptidase_T"/>
</dbReference>
<evidence type="ECO:0000256" key="2">
    <source>
        <dbReference type="ARBA" id="ARBA00005988"/>
    </source>
</evidence>
<comment type="function">
    <text evidence="11">Carboxypeptidase that possesses the specificities of both mammalian Cpase A and B. Thus shows broad substrate specificity, being able to cleave Cbz-Gly-Leu, Cbz-Gly-Val, Cbz-Gly-Phe, Cbz-Gly-Lys and Bz-Gly-Arg in vitro.</text>
</comment>
<dbReference type="FunFam" id="3.40.630.10:FF:000084">
    <property type="entry name" value="Carboxypeptidase B2"/>
    <property type="match status" value="1"/>
</dbReference>
<dbReference type="CDD" id="cd03859">
    <property type="entry name" value="M14_CPT"/>
    <property type="match status" value="1"/>
</dbReference>
<dbReference type="PRINTS" id="PR00765">
    <property type="entry name" value="CRBOXYPTASEA"/>
</dbReference>
<evidence type="ECO:0000256" key="6">
    <source>
        <dbReference type="ARBA" id="ARBA00022729"/>
    </source>
</evidence>
<keyword evidence="8" id="KW-0862">Zinc</keyword>
<keyword evidence="5" id="KW-0479">Metal-binding</keyword>
<dbReference type="GO" id="GO:0006508">
    <property type="term" value="P:proteolysis"/>
    <property type="evidence" value="ECO:0007669"/>
    <property type="project" value="UniProtKB-KW"/>
</dbReference>
<evidence type="ECO:0000256" key="14">
    <source>
        <dbReference type="PROSITE-ProRule" id="PRU01379"/>
    </source>
</evidence>
<evidence type="ECO:0000256" key="4">
    <source>
        <dbReference type="ARBA" id="ARBA00022670"/>
    </source>
</evidence>
<dbReference type="InterPro" id="IPR057247">
    <property type="entry name" value="CARBOXYPEPT_ZN_2"/>
</dbReference>
<protein>
    <recommendedName>
        <fullName evidence="13">Zinc carboxypeptidase</fullName>
        <ecNumber evidence="12">3.4.17.18</ecNumber>
    </recommendedName>
</protein>
<dbReference type="PROSITE" id="PS00132">
    <property type="entry name" value="CARBOXYPEPT_ZN_1"/>
    <property type="match status" value="1"/>
</dbReference>